<evidence type="ECO:0000313" key="4">
    <source>
        <dbReference type="Proteomes" id="UP000542776"/>
    </source>
</evidence>
<keyword evidence="4" id="KW-1185">Reference proteome</keyword>
<dbReference type="Pfam" id="PF00574">
    <property type="entry name" value="CLP_protease"/>
    <property type="match status" value="1"/>
</dbReference>
<dbReference type="InterPro" id="IPR023562">
    <property type="entry name" value="ClpP/TepA"/>
</dbReference>
<keyword evidence="2" id="KW-0812">Transmembrane</keyword>
<reference evidence="3 4" key="1">
    <citation type="submission" date="2020-08" db="EMBL/GenBank/DDBJ databases">
        <title>Genomic Encyclopedia of Type Strains, Phase IV (KMG-IV): sequencing the most valuable type-strain genomes for metagenomic binning, comparative biology and taxonomic classification.</title>
        <authorList>
            <person name="Goeker M."/>
        </authorList>
    </citation>
    <scope>NUCLEOTIDE SEQUENCE [LARGE SCALE GENOMIC DNA]</scope>
    <source>
        <strain evidence="3 4">DSM 102238</strain>
    </source>
</reference>
<dbReference type="Proteomes" id="UP000542776">
    <property type="component" value="Unassembled WGS sequence"/>
</dbReference>
<keyword evidence="2" id="KW-1133">Transmembrane helix</keyword>
<evidence type="ECO:0008006" key="5">
    <source>
        <dbReference type="Google" id="ProtNLM"/>
    </source>
</evidence>
<evidence type="ECO:0000256" key="2">
    <source>
        <dbReference type="SAM" id="Phobius"/>
    </source>
</evidence>
<dbReference type="AlphaFoldDB" id="A0A7W6EB73"/>
<evidence type="ECO:0000313" key="3">
    <source>
        <dbReference type="EMBL" id="MBB3998107.1"/>
    </source>
</evidence>
<dbReference type="RefSeq" id="WP_183199630.1">
    <property type="nucleotide sequence ID" value="NZ_JACIEK010000003.1"/>
</dbReference>
<organism evidence="3 4">
    <name type="scientific">Aureimonas pseudogalii</name>
    <dbReference type="NCBI Taxonomy" id="1744844"/>
    <lineage>
        <taxon>Bacteria</taxon>
        <taxon>Pseudomonadati</taxon>
        <taxon>Pseudomonadota</taxon>
        <taxon>Alphaproteobacteria</taxon>
        <taxon>Hyphomicrobiales</taxon>
        <taxon>Aurantimonadaceae</taxon>
        <taxon>Aureimonas</taxon>
    </lineage>
</organism>
<feature type="region of interest" description="Disordered" evidence="1">
    <location>
        <begin position="50"/>
        <end position="69"/>
    </location>
</feature>
<dbReference type="Gene3D" id="3.90.226.10">
    <property type="entry name" value="2-enoyl-CoA Hydratase, Chain A, domain 1"/>
    <property type="match status" value="1"/>
</dbReference>
<sequence length="282" mass="29981">MSDVHEAPGRWERWLLSRPDGAALRIVFLGVVALAGTLLAQDILHVAGRTADADRTRRTEPLPLSRPVPGDQIRPYLPRAIPVGPDRGVPVIPGFEGPLDTDATGRRMRFVRTEPSVIAAVGRIDRGTADDLRRFLDGDGKGAAALVLQSPGGSVTDAIEMARLLRERSFSTSVPADGYCASACPLVLAGGTAREAGEGAWIGVHQVYAAGETPTGAMRDLDRSIAEIQSTSAACQQLLLDMGVDPQLWIKAMQTPAAELYVLTRDELASFRVVAAPPTEGS</sequence>
<dbReference type="EMBL" id="JACIEK010000003">
    <property type="protein sequence ID" value="MBB3998107.1"/>
    <property type="molecule type" value="Genomic_DNA"/>
</dbReference>
<dbReference type="InterPro" id="IPR029045">
    <property type="entry name" value="ClpP/crotonase-like_dom_sf"/>
</dbReference>
<gene>
    <name evidence="3" type="ORF">GGR04_001945</name>
</gene>
<feature type="compositionally biased region" description="Basic and acidic residues" evidence="1">
    <location>
        <begin position="51"/>
        <end position="60"/>
    </location>
</feature>
<name>A0A7W6EB73_9HYPH</name>
<protein>
    <recommendedName>
        <fullName evidence="5">ATP-dependent Clp protease proteolytic subunit</fullName>
    </recommendedName>
</protein>
<evidence type="ECO:0000256" key="1">
    <source>
        <dbReference type="SAM" id="MobiDB-lite"/>
    </source>
</evidence>
<comment type="caution">
    <text evidence="3">The sequence shown here is derived from an EMBL/GenBank/DDBJ whole genome shotgun (WGS) entry which is preliminary data.</text>
</comment>
<proteinExistence type="predicted"/>
<keyword evidence="2" id="KW-0472">Membrane</keyword>
<dbReference type="SUPFAM" id="SSF52096">
    <property type="entry name" value="ClpP/crotonase"/>
    <property type="match status" value="1"/>
</dbReference>
<feature type="transmembrane region" description="Helical" evidence="2">
    <location>
        <begin position="22"/>
        <end position="40"/>
    </location>
</feature>
<accession>A0A7W6EB73</accession>